<evidence type="ECO:0000256" key="1">
    <source>
        <dbReference type="SAM" id="MobiDB-lite"/>
    </source>
</evidence>
<protein>
    <submittedName>
        <fullName evidence="2">Uncharacterized protein</fullName>
    </submittedName>
</protein>
<keyword evidence="3" id="KW-1185">Reference proteome</keyword>
<organism evidence="2 3">
    <name type="scientific">Diaphorobacter ruginosibacter</name>
    <dbReference type="NCBI Taxonomy" id="1715720"/>
    <lineage>
        <taxon>Bacteria</taxon>
        <taxon>Pseudomonadati</taxon>
        <taxon>Pseudomonadota</taxon>
        <taxon>Betaproteobacteria</taxon>
        <taxon>Burkholderiales</taxon>
        <taxon>Comamonadaceae</taxon>
        <taxon>Diaphorobacter</taxon>
    </lineage>
</organism>
<sequence>MAISKRKSELPAPQRPHQKTPQQLKQWDAYLALCEQREAEAQAKVAHLKRASELASQAGKHAQAQQIRQFAEDVLSRLDPSTSLDVRCKAEAWRQEVLDLAERIDPIPPIILGFSYTNPRQDK</sequence>
<evidence type="ECO:0000313" key="3">
    <source>
        <dbReference type="Proteomes" id="UP000515811"/>
    </source>
</evidence>
<reference evidence="2 3" key="1">
    <citation type="submission" date="2020-08" db="EMBL/GenBank/DDBJ databases">
        <title>Genome sequence of Diaphorobacter ruginosibacter DSM 27467T.</title>
        <authorList>
            <person name="Hyun D.-W."/>
            <person name="Bae J.-W."/>
        </authorList>
    </citation>
    <scope>NUCLEOTIDE SEQUENCE [LARGE SCALE GENOMIC DNA]</scope>
    <source>
        <strain evidence="2 3">DSM 27467</strain>
    </source>
</reference>
<dbReference type="RefSeq" id="WP_187596251.1">
    <property type="nucleotide sequence ID" value="NZ_CP060714.1"/>
</dbReference>
<dbReference type="EMBL" id="CP060714">
    <property type="protein sequence ID" value="QNN55979.1"/>
    <property type="molecule type" value="Genomic_DNA"/>
</dbReference>
<evidence type="ECO:0000313" key="2">
    <source>
        <dbReference type="EMBL" id="QNN55979.1"/>
    </source>
</evidence>
<dbReference type="Proteomes" id="UP000515811">
    <property type="component" value="Chromosome"/>
</dbReference>
<accession>A0A7G9RK54</accession>
<dbReference type="AlphaFoldDB" id="A0A7G9RK54"/>
<gene>
    <name evidence="2" type="ORF">H9K76_15450</name>
</gene>
<dbReference type="KEGG" id="drg:H9K76_15450"/>
<feature type="region of interest" description="Disordered" evidence="1">
    <location>
        <begin position="1"/>
        <end position="23"/>
    </location>
</feature>
<name>A0A7G9RK54_9BURK</name>
<proteinExistence type="predicted"/>